<evidence type="ECO:0000313" key="5">
    <source>
        <dbReference type="EMBL" id="GFG29438.1"/>
    </source>
</evidence>
<dbReference type="SUPFAM" id="SSF144122">
    <property type="entry name" value="Tim10-like"/>
    <property type="match status" value="1"/>
</dbReference>
<feature type="region of interest" description="Disordered" evidence="3">
    <location>
        <begin position="62"/>
        <end position="86"/>
    </location>
</feature>
<gene>
    <name evidence="5" type="ORF">Cfor_02638</name>
</gene>
<evidence type="ECO:0000256" key="2">
    <source>
        <dbReference type="ARBA" id="ARBA00022840"/>
    </source>
</evidence>
<dbReference type="SUPFAM" id="SSF52540">
    <property type="entry name" value="P-loop containing nucleoside triphosphate hydrolases"/>
    <property type="match status" value="1"/>
</dbReference>
<dbReference type="InterPro" id="IPR004217">
    <property type="entry name" value="Tim10-like"/>
</dbReference>
<dbReference type="InterPro" id="IPR052648">
    <property type="entry name" value="Ser-tRNA(Sec)_kinase"/>
</dbReference>
<dbReference type="EMBL" id="BLKM01000138">
    <property type="protein sequence ID" value="GFG29438.1"/>
    <property type="molecule type" value="Genomic_DNA"/>
</dbReference>
<evidence type="ECO:0000256" key="3">
    <source>
        <dbReference type="SAM" id="MobiDB-lite"/>
    </source>
</evidence>
<dbReference type="OrthoDB" id="9972657at2759"/>
<dbReference type="GO" id="GO:0016301">
    <property type="term" value="F:kinase activity"/>
    <property type="evidence" value="ECO:0007669"/>
    <property type="project" value="TreeGrafter"/>
</dbReference>
<organism evidence="5 6">
    <name type="scientific">Coptotermes formosanus</name>
    <name type="common">Formosan subterranean termite</name>
    <dbReference type="NCBI Taxonomy" id="36987"/>
    <lineage>
        <taxon>Eukaryota</taxon>
        <taxon>Metazoa</taxon>
        <taxon>Ecdysozoa</taxon>
        <taxon>Arthropoda</taxon>
        <taxon>Hexapoda</taxon>
        <taxon>Insecta</taxon>
        <taxon>Pterygota</taxon>
        <taxon>Neoptera</taxon>
        <taxon>Polyneoptera</taxon>
        <taxon>Dictyoptera</taxon>
        <taxon>Blattodea</taxon>
        <taxon>Blattoidea</taxon>
        <taxon>Termitoidae</taxon>
        <taxon>Rhinotermitidae</taxon>
        <taxon>Coptotermes</taxon>
    </lineage>
</organism>
<dbReference type="Gene3D" id="3.40.50.300">
    <property type="entry name" value="P-loop containing nucleotide triphosphate hydrolases"/>
    <property type="match status" value="1"/>
</dbReference>
<dbReference type="InterPro" id="IPR035427">
    <property type="entry name" value="Tim10-like_dom_sf"/>
</dbReference>
<dbReference type="InParanoid" id="A0A6L2PGA3"/>
<evidence type="ECO:0000259" key="4">
    <source>
        <dbReference type="Pfam" id="PF02953"/>
    </source>
</evidence>
<dbReference type="Gene3D" id="1.10.287.810">
    <property type="entry name" value="Mitochondrial import inner membrane translocase subunit tim13 like domains"/>
    <property type="match status" value="1"/>
</dbReference>
<keyword evidence="1" id="KW-0547">Nucleotide-binding</keyword>
<evidence type="ECO:0000313" key="6">
    <source>
        <dbReference type="Proteomes" id="UP000502823"/>
    </source>
</evidence>
<dbReference type="Pfam" id="PF08433">
    <property type="entry name" value="KTI12"/>
    <property type="match status" value="1"/>
</dbReference>
<evidence type="ECO:0000256" key="1">
    <source>
        <dbReference type="ARBA" id="ARBA00022741"/>
    </source>
</evidence>
<dbReference type="FunCoup" id="A0A6L2PGA3">
    <property type="interactions" value="70"/>
</dbReference>
<keyword evidence="6" id="KW-1185">Reference proteome</keyword>
<dbReference type="Pfam" id="PF02953">
    <property type="entry name" value="zf-Tim10_DDP"/>
    <property type="match status" value="1"/>
</dbReference>
<accession>A0A6L2PGA3</accession>
<keyword evidence="2" id="KW-0067">ATP-binding</keyword>
<sequence length="394" mass="45296">MSESCFLRCVTTFNSRALTEDEAICVDHCAGKHVKVNKKVMEIYMEIQPQITKKRMDEMAALQESLEKQKQPSQETQENKASSLPGSGKTTLCGALVEFLKSLHATSHVIPITYDELIPADVLRHHDNISQWKEARRDVLNCVQNLILCLTGLKEFSMANSFEMSVREEMIKTVVNMKKTKVYIIVDDNMYYRSMRYEYYQLARLYKLSFCQLFVQCSVTDALNRNSSRDTSVAVPQKVITRMAERLQPPDKQNNPWERFSLTLPSEVWTVTKMTEISDFLNYVAEHPVMRPENDSDVCQESRIICSTNVMHQVDVTLRKIIGDRMRQGRETGLPRDELQVQSKALVNERQHILEGIRTGRVIVPPDICKDIELAQSNGGQRLRDFLHSLLTKS</sequence>
<comment type="caution">
    <text evidence="5">The sequence shown here is derived from an EMBL/GenBank/DDBJ whole genome shotgun (WGS) entry which is preliminary data.</text>
</comment>
<dbReference type="GO" id="GO:0005524">
    <property type="term" value="F:ATP binding"/>
    <property type="evidence" value="ECO:0007669"/>
    <property type="project" value="UniProtKB-KW"/>
</dbReference>
<protein>
    <recommendedName>
        <fullName evidence="4">Tim10-like domain-containing protein</fullName>
    </recommendedName>
</protein>
<feature type="compositionally biased region" description="Polar residues" evidence="3">
    <location>
        <begin position="71"/>
        <end position="86"/>
    </location>
</feature>
<reference evidence="6" key="1">
    <citation type="submission" date="2020-01" db="EMBL/GenBank/DDBJ databases">
        <title>Draft genome sequence of the Termite Coptotermes fromosanus.</title>
        <authorList>
            <person name="Itakura S."/>
            <person name="Yosikawa Y."/>
            <person name="Umezawa K."/>
        </authorList>
    </citation>
    <scope>NUCLEOTIDE SEQUENCE [LARGE SCALE GENOMIC DNA]</scope>
</reference>
<dbReference type="InterPro" id="IPR013641">
    <property type="entry name" value="KTI12/PSTK"/>
</dbReference>
<proteinExistence type="predicted"/>
<feature type="domain" description="Tim10-like" evidence="4">
    <location>
        <begin position="1"/>
        <end position="45"/>
    </location>
</feature>
<dbReference type="GO" id="GO:0000049">
    <property type="term" value="F:tRNA binding"/>
    <property type="evidence" value="ECO:0007669"/>
    <property type="project" value="TreeGrafter"/>
</dbReference>
<dbReference type="Proteomes" id="UP000502823">
    <property type="component" value="Unassembled WGS sequence"/>
</dbReference>
<dbReference type="PANTHER" id="PTHR20873">
    <property type="entry name" value="L-SERYL-TRNA(SEC) KINASE"/>
    <property type="match status" value="1"/>
</dbReference>
<dbReference type="PANTHER" id="PTHR20873:SF0">
    <property type="entry name" value="L-SERYL-TRNA(SEC) KINASE"/>
    <property type="match status" value="1"/>
</dbReference>
<dbReference type="InterPro" id="IPR027417">
    <property type="entry name" value="P-loop_NTPase"/>
</dbReference>
<dbReference type="AlphaFoldDB" id="A0A6L2PGA3"/>
<name>A0A6L2PGA3_COPFO</name>